<protein>
    <submittedName>
        <fullName evidence="1">Uncharacterized protein</fullName>
    </submittedName>
</protein>
<sequence length="104" mass="12122">MPDRTPNALFNLFPIFPQNRREASLFLKSVTMARTSVKLASKADEPLTHMDHEDDIFDDAEFGALDSSEGDTIKRDARRKIEIYWEKKRLREQFDDLDEAELGF</sequence>
<gene>
    <name evidence="1" type="ORF">Metal_0269</name>
</gene>
<reference evidence="1 2" key="1">
    <citation type="journal article" date="2013" name="Genome Announc.">
        <title>Genome Sequence of the Obligate Gammaproteobacterial Methanotroph Methylomicrobium album Strain BG8.</title>
        <authorList>
            <person name="Kits K.D."/>
            <person name="Kalyuzhnaya M.G."/>
            <person name="Klotz M.G."/>
            <person name="Jetten M.S."/>
            <person name="Op den Camp H.J."/>
            <person name="Vuilleumier S."/>
            <person name="Bringel F."/>
            <person name="Dispirito A.A."/>
            <person name="Murrell J.C."/>
            <person name="Bruce D."/>
            <person name="Cheng J.F."/>
            <person name="Copeland A."/>
            <person name="Goodwin L."/>
            <person name="Hauser L."/>
            <person name="Lajus A."/>
            <person name="Land M.L."/>
            <person name="Lapidus A."/>
            <person name="Lucas S."/>
            <person name="Medigue C."/>
            <person name="Pitluck S."/>
            <person name="Woyke T."/>
            <person name="Zeytun A."/>
            <person name="Stein L.Y."/>
        </authorList>
    </citation>
    <scope>NUCLEOTIDE SEQUENCE [LARGE SCALE GENOMIC DNA]</scope>
    <source>
        <strain evidence="1 2">BG8</strain>
    </source>
</reference>
<dbReference type="eggNOG" id="ENOG5031NGC">
    <property type="taxonomic scope" value="Bacteria"/>
</dbReference>
<dbReference type="InterPro" id="IPR058059">
    <property type="entry name" value="PA3496-like"/>
</dbReference>
<proteinExistence type="predicted"/>
<name>H8GLD3_METAL</name>
<evidence type="ECO:0000313" key="1">
    <source>
        <dbReference type="EMBL" id="EIC28132.1"/>
    </source>
</evidence>
<organism evidence="1 2">
    <name type="scientific">Methylomicrobium album BG8</name>
    <dbReference type="NCBI Taxonomy" id="686340"/>
    <lineage>
        <taxon>Bacteria</taxon>
        <taxon>Pseudomonadati</taxon>
        <taxon>Pseudomonadota</taxon>
        <taxon>Gammaproteobacteria</taxon>
        <taxon>Methylococcales</taxon>
        <taxon>Methylococcaceae</taxon>
        <taxon>Methylomicrobium</taxon>
    </lineage>
</organism>
<dbReference type="AlphaFoldDB" id="H8GLD3"/>
<evidence type="ECO:0000313" key="2">
    <source>
        <dbReference type="Proteomes" id="UP000005090"/>
    </source>
</evidence>
<dbReference type="EMBL" id="CM001475">
    <property type="protein sequence ID" value="EIC28132.1"/>
    <property type="molecule type" value="Genomic_DNA"/>
</dbReference>
<dbReference type="HOGENOM" id="CLU_2246816_0_0_6"/>
<dbReference type="Proteomes" id="UP000005090">
    <property type="component" value="Chromosome"/>
</dbReference>
<keyword evidence="2" id="KW-1185">Reference proteome</keyword>
<dbReference type="NCBIfam" id="NF046101">
    <property type="entry name" value="PA3496_fam"/>
    <property type="match status" value="1"/>
</dbReference>
<accession>H8GLD3</accession>